<evidence type="ECO:0000313" key="7">
    <source>
        <dbReference type="Proteomes" id="UP001244011"/>
    </source>
</evidence>
<dbReference type="Pfam" id="PF12767">
    <property type="entry name" value="SAGA-Tad1"/>
    <property type="match status" value="1"/>
</dbReference>
<dbReference type="Proteomes" id="UP001244011">
    <property type="component" value="Unassembled WGS sequence"/>
</dbReference>
<evidence type="ECO:0000256" key="2">
    <source>
        <dbReference type="ARBA" id="ARBA00023015"/>
    </source>
</evidence>
<keyword evidence="7" id="KW-1185">Reference proteome</keyword>
<feature type="region of interest" description="Disordered" evidence="5">
    <location>
        <begin position="130"/>
        <end position="152"/>
    </location>
</feature>
<evidence type="ECO:0000256" key="1">
    <source>
        <dbReference type="ARBA" id="ARBA00004123"/>
    </source>
</evidence>
<accession>A0AAJ0C685</accession>
<dbReference type="EMBL" id="MU838999">
    <property type="protein sequence ID" value="KAK1770933.1"/>
    <property type="molecule type" value="Genomic_DNA"/>
</dbReference>
<comment type="caution">
    <text evidence="6">The sequence shown here is derived from an EMBL/GenBank/DDBJ whole genome shotgun (WGS) entry which is preliminary data.</text>
</comment>
<dbReference type="GeneID" id="85310072"/>
<dbReference type="PANTHER" id="PTHR21277">
    <property type="entry name" value="TRANSCRIPTIONAL ADAPTER 1"/>
    <property type="match status" value="1"/>
</dbReference>
<name>A0AAJ0C685_9PEZI</name>
<organism evidence="6 7">
    <name type="scientific">Phialemonium atrogriseum</name>
    <dbReference type="NCBI Taxonomy" id="1093897"/>
    <lineage>
        <taxon>Eukaryota</taxon>
        <taxon>Fungi</taxon>
        <taxon>Dikarya</taxon>
        <taxon>Ascomycota</taxon>
        <taxon>Pezizomycotina</taxon>
        <taxon>Sordariomycetes</taxon>
        <taxon>Sordariomycetidae</taxon>
        <taxon>Cephalothecales</taxon>
        <taxon>Cephalothecaceae</taxon>
        <taxon>Phialemonium</taxon>
    </lineage>
</organism>
<dbReference type="GO" id="GO:0003713">
    <property type="term" value="F:transcription coactivator activity"/>
    <property type="evidence" value="ECO:0007669"/>
    <property type="project" value="TreeGrafter"/>
</dbReference>
<dbReference type="GO" id="GO:0006357">
    <property type="term" value="P:regulation of transcription by RNA polymerase II"/>
    <property type="evidence" value="ECO:0007669"/>
    <property type="project" value="TreeGrafter"/>
</dbReference>
<sequence length="453" mass="49922">MPDFDINPAALSRPSISLSTPILSNKSITVSAPSAQKPSKISQLIPTRIDLEPIYTKLKAHIDPEKWPVYKEATTQFLIGRLNQAEYSERIDPILSSPTGEKLHYHNQLIASIYGNVTREMPDQGLAPWVSANDKPSTGAGNKPVSGDATERRLKGDVMQLPSRDRRRIKDLVHNDFDPYDSLANIFTDHLRSRTSRPADVPASAGGLSRMNFDLEIRKRFAQPLAVESGEFPDISNIEARMLPFCYEAGLVSGHSSDAAHFMSVATETFIREVMSTVFSRTRTNGPGDSGNAGLGPGSGWIQTHKYKRQLAKEEEALSRGEVQRDKSGLLPIEAKAASERGPLGMEDMRIALEIGDCGMANFPIVTQSILYNYREGELEDWEDYTWLDGYVPPPEQKDVEMFDVNGQGSDALLNGLGHDDAMEIDNDMEWQGADPTDGDLLDSVLDVCLAVG</sequence>
<dbReference type="InterPro" id="IPR024738">
    <property type="entry name" value="Hfi1/Tada1"/>
</dbReference>
<dbReference type="PANTHER" id="PTHR21277:SF5">
    <property type="entry name" value="TRANSCRIPTIONAL ADAPTER 1"/>
    <property type="match status" value="1"/>
</dbReference>
<evidence type="ECO:0000313" key="6">
    <source>
        <dbReference type="EMBL" id="KAK1770933.1"/>
    </source>
</evidence>
<protein>
    <submittedName>
        <fullName evidence="6">Transcriptional regulator of RNA polII, SAGA, subunit-domain-containing protein</fullName>
    </submittedName>
</protein>
<keyword evidence="3" id="KW-0804">Transcription</keyword>
<keyword evidence="2" id="KW-0805">Transcription regulation</keyword>
<dbReference type="AlphaFoldDB" id="A0AAJ0C685"/>
<evidence type="ECO:0000256" key="3">
    <source>
        <dbReference type="ARBA" id="ARBA00023163"/>
    </source>
</evidence>
<gene>
    <name evidence="6" type="ORF">QBC33DRAFT_526213</name>
</gene>
<dbReference type="GO" id="GO:0005634">
    <property type="term" value="C:nucleus"/>
    <property type="evidence" value="ECO:0007669"/>
    <property type="project" value="UniProtKB-SubCell"/>
</dbReference>
<keyword evidence="4" id="KW-0539">Nucleus</keyword>
<dbReference type="RefSeq" id="XP_060287146.1">
    <property type="nucleotide sequence ID" value="XM_060426885.1"/>
</dbReference>
<comment type="subcellular location">
    <subcellularLocation>
        <location evidence="1">Nucleus</location>
    </subcellularLocation>
</comment>
<evidence type="ECO:0000256" key="5">
    <source>
        <dbReference type="SAM" id="MobiDB-lite"/>
    </source>
</evidence>
<evidence type="ECO:0000256" key="4">
    <source>
        <dbReference type="ARBA" id="ARBA00023242"/>
    </source>
</evidence>
<proteinExistence type="predicted"/>
<dbReference type="GO" id="GO:0000124">
    <property type="term" value="C:SAGA complex"/>
    <property type="evidence" value="ECO:0007669"/>
    <property type="project" value="TreeGrafter"/>
</dbReference>
<reference evidence="6" key="1">
    <citation type="submission" date="2023-06" db="EMBL/GenBank/DDBJ databases">
        <title>Genome-scale phylogeny and comparative genomics of the fungal order Sordariales.</title>
        <authorList>
            <consortium name="Lawrence Berkeley National Laboratory"/>
            <person name="Hensen N."/>
            <person name="Bonometti L."/>
            <person name="Westerberg I."/>
            <person name="Brannstrom I.O."/>
            <person name="Guillou S."/>
            <person name="Cros-Aarteil S."/>
            <person name="Calhoun S."/>
            <person name="Haridas S."/>
            <person name="Kuo A."/>
            <person name="Mondo S."/>
            <person name="Pangilinan J."/>
            <person name="Riley R."/>
            <person name="Labutti K."/>
            <person name="Andreopoulos B."/>
            <person name="Lipzen A."/>
            <person name="Chen C."/>
            <person name="Yanf M."/>
            <person name="Daum C."/>
            <person name="Ng V."/>
            <person name="Clum A."/>
            <person name="Steindorff A."/>
            <person name="Ohm R."/>
            <person name="Martin F."/>
            <person name="Silar P."/>
            <person name="Natvig D."/>
            <person name="Lalanne C."/>
            <person name="Gautier V."/>
            <person name="Ament-Velasquez S.L."/>
            <person name="Kruys A."/>
            <person name="Hutchinson M.I."/>
            <person name="Powell A.J."/>
            <person name="Barry K."/>
            <person name="Miller A.N."/>
            <person name="Grigoriev I.V."/>
            <person name="Debuchy R."/>
            <person name="Gladieux P."/>
            <person name="Thoren M.H."/>
            <person name="Johannesson H."/>
        </authorList>
    </citation>
    <scope>NUCLEOTIDE SEQUENCE</scope>
    <source>
        <strain evidence="6">8032-3</strain>
    </source>
</reference>